<dbReference type="EMBL" id="MKKU01000524">
    <property type="protein sequence ID" value="RNF08891.1"/>
    <property type="molecule type" value="Genomic_DNA"/>
</dbReference>
<feature type="region of interest" description="Disordered" evidence="1">
    <location>
        <begin position="67"/>
        <end position="87"/>
    </location>
</feature>
<reference evidence="2 3" key="1">
    <citation type="journal article" date="2018" name="BMC Genomics">
        <title>Genomic comparison of Trypanosoma conorhini and Trypanosoma rangeli to Trypanosoma cruzi strains of high and low virulence.</title>
        <authorList>
            <person name="Bradwell K.R."/>
            <person name="Koparde V.N."/>
            <person name="Matveyev A.V."/>
            <person name="Serrano M.G."/>
            <person name="Alves J.M."/>
            <person name="Parikh H."/>
            <person name="Huang B."/>
            <person name="Lee V."/>
            <person name="Espinosa-Alvarez O."/>
            <person name="Ortiz P.A."/>
            <person name="Costa-Martins A.G."/>
            <person name="Teixeira M.M."/>
            <person name="Buck G.A."/>
        </authorList>
    </citation>
    <scope>NUCLEOTIDE SEQUENCE [LARGE SCALE GENOMIC DNA]</scope>
    <source>
        <strain evidence="2 3">025E</strain>
    </source>
</reference>
<name>A0A3R7MNT2_9TRYP</name>
<dbReference type="Proteomes" id="UP000284403">
    <property type="component" value="Unassembled WGS sequence"/>
</dbReference>
<organism evidence="2 3">
    <name type="scientific">Trypanosoma conorhini</name>
    <dbReference type="NCBI Taxonomy" id="83891"/>
    <lineage>
        <taxon>Eukaryota</taxon>
        <taxon>Discoba</taxon>
        <taxon>Euglenozoa</taxon>
        <taxon>Kinetoplastea</taxon>
        <taxon>Metakinetoplastina</taxon>
        <taxon>Trypanosomatida</taxon>
        <taxon>Trypanosomatidae</taxon>
        <taxon>Trypanosoma</taxon>
    </lineage>
</organism>
<comment type="caution">
    <text evidence="2">The sequence shown here is derived from an EMBL/GenBank/DDBJ whole genome shotgun (WGS) entry which is preliminary data.</text>
</comment>
<sequence>MVPGHHQTLASIATICVKSNQMRRAALNRIQRFFRPVPHFRVSFRYRRQNTALANHGRICACREPSPSPLGLRNKQAETLPGPLRHSSALHSLPAPELHSLGISASTTSPHVRC</sequence>
<evidence type="ECO:0000256" key="1">
    <source>
        <dbReference type="SAM" id="MobiDB-lite"/>
    </source>
</evidence>
<proteinExistence type="predicted"/>
<accession>A0A3R7MNT2</accession>
<evidence type="ECO:0000313" key="3">
    <source>
        <dbReference type="Proteomes" id="UP000284403"/>
    </source>
</evidence>
<dbReference type="GeneID" id="40320772"/>
<dbReference type="AlphaFoldDB" id="A0A3R7MNT2"/>
<keyword evidence="3" id="KW-1185">Reference proteome</keyword>
<evidence type="ECO:0000313" key="2">
    <source>
        <dbReference type="EMBL" id="RNF08891.1"/>
    </source>
</evidence>
<protein>
    <submittedName>
        <fullName evidence="2">Uncharacterized protein</fullName>
    </submittedName>
</protein>
<gene>
    <name evidence="2" type="ORF">Tco025E_07161</name>
</gene>
<dbReference type="RefSeq" id="XP_029225934.1">
    <property type="nucleotide sequence ID" value="XM_029374028.1"/>
</dbReference>